<dbReference type="Gene3D" id="3.40.630.40">
    <property type="entry name" value="Zn-dependent exopeptidases"/>
    <property type="match status" value="1"/>
</dbReference>
<gene>
    <name evidence="5" type="ORF">H7U19_09445</name>
</gene>
<keyword evidence="3" id="KW-0378">Hydrolase</keyword>
<feature type="domain" description="MurNAc-LAA" evidence="4">
    <location>
        <begin position="95"/>
        <end position="255"/>
    </location>
</feature>
<dbReference type="FunFam" id="3.40.630.40:FF:000005">
    <property type="entry name" value="N-acetylmuramoyl-L-alanine amidase (AmiA)"/>
    <property type="match status" value="1"/>
</dbReference>
<proteinExistence type="predicted"/>
<comment type="caution">
    <text evidence="5">The sequence shown here is derived from an EMBL/GenBank/DDBJ whole genome shotgun (WGS) entry which is preliminary data.</text>
</comment>
<dbReference type="SMART" id="SM00646">
    <property type="entry name" value="Ami_3"/>
    <property type="match status" value="1"/>
</dbReference>
<dbReference type="InterPro" id="IPR002508">
    <property type="entry name" value="MurNAc-LAA_cat"/>
</dbReference>
<protein>
    <recommendedName>
        <fullName evidence="2">N-acetylmuramoyl-L-alanine amidase</fullName>
        <ecNumber evidence="2">3.5.1.28</ecNumber>
    </recommendedName>
</protein>
<dbReference type="AlphaFoldDB" id="A0A923HHT1"/>
<evidence type="ECO:0000256" key="3">
    <source>
        <dbReference type="ARBA" id="ARBA00022801"/>
    </source>
</evidence>
<reference evidence="5" key="1">
    <citation type="submission" date="2020-08" db="EMBL/GenBank/DDBJ databases">
        <title>Hyunsoonleella sp. strain SJ7 genome sequencing and assembly.</title>
        <authorList>
            <person name="Kim I."/>
        </authorList>
    </citation>
    <scope>NUCLEOTIDE SEQUENCE</scope>
    <source>
        <strain evidence="5">SJ7</strain>
    </source>
</reference>
<evidence type="ECO:0000256" key="2">
    <source>
        <dbReference type="ARBA" id="ARBA00011901"/>
    </source>
</evidence>
<evidence type="ECO:0000259" key="4">
    <source>
        <dbReference type="SMART" id="SM00646"/>
    </source>
</evidence>
<evidence type="ECO:0000313" key="5">
    <source>
        <dbReference type="EMBL" id="MBC3758627.1"/>
    </source>
</evidence>
<organism evidence="5 6">
    <name type="scientific">Hyunsoonleella aquatilis</name>
    <dbReference type="NCBI Taxonomy" id="2762758"/>
    <lineage>
        <taxon>Bacteria</taxon>
        <taxon>Pseudomonadati</taxon>
        <taxon>Bacteroidota</taxon>
        <taxon>Flavobacteriia</taxon>
        <taxon>Flavobacteriales</taxon>
        <taxon>Flavobacteriaceae</taxon>
    </lineage>
</organism>
<dbReference type="GO" id="GO:0008745">
    <property type="term" value="F:N-acetylmuramoyl-L-alanine amidase activity"/>
    <property type="evidence" value="ECO:0007669"/>
    <property type="project" value="UniProtKB-EC"/>
</dbReference>
<dbReference type="PANTHER" id="PTHR30404:SF0">
    <property type="entry name" value="N-ACETYLMURAMOYL-L-ALANINE AMIDASE AMIC"/>
    <property type="match status" value="1"/>
</dbReference>
<dbReference type="RefSeq" id="WP_186561742.1">
    <property type="nucleotide sequence ID" value="NZ_JACNMF010000003.1"/>
</dbReference>
<comment type="catalytic activity">
    <reaction evidence="1">
        <text>Hydrolyzes the link between N-acetylmuramoyl residues and L-amino acid residues in certain cell-wall glycopeptides.</text>
        <dbReference type="EC" id="3.5.1.28"/>
    </reaction>
</comment>
<keyword evidence="6" id="KW-1185">Reference proteome</keyword>
<dbReference type="EC" id="3.5.1.28" evidence="2"/>
<evidence type="ECO:0000256" key="1">
    <source>
        <dbReference type="ARBA" id="ARBA00001561"/>
    </source>
</evidence>
<dbReference type="PANTHER" id="PTHR30404">
    <property type="entry name" value="N-ACETYLMURAMOYL-L-ALANINE AMIDASE"/>
    <property type="match status" value="1"/>
</dbReference>
<dbReference type="SUPFAM" id="SSF53187">
    <property type="entry name" value="Zn-dependent exopeptidases"/>
    <property type="match status" value="1"/>
</dbReference>
<dbReference type="InterPro" id="IPR050695">
    <property type="entry name" value="N-acetylmuramoyl_amidase_3"/>
</dbReference>
<accession>A0A923HHT1</accession>
<evidence type="ECO:0000313" key="6">
    <source>
        <dbReference type="Proteomes" id="UP000656244"/>
    </source>
</evidence>
<dbReference type="GO" id="GO:0030288">
    <property type="term" value="C:outer membrane-bounded periplasmic space"/>
    <property type="evidence" value="ECO:0007669"/>
    <property type="project" value="TreeGrafter"/>
</dbReference>
<name>A0A923HHT1_9FLAO</name>
<dbReference type="Proteomes" id="UP000656244">
    <property type="component" value="Unassembled WGS sequence"/>
</dbReference>
<dbReference type="Pfam" id="PF01520">
    <property type="entry name" value="Amidase_3"/>
    <property type="match status" value="1"/>
</dbReference>
<dbReference type="CDD" id="cd02696">
    <property type="entry name" value="MurNAc-LAA"/>
    <property type="match status" value="1"/>
</dbReference>
<dbReference type="EMBL" id="JACNMF010000003">
    <property type="protein sequence ID" value="MBC3758627.1"/>
    <property type="molecule type" value="Genomic_DNA"/>
</dbReference>
<dbReference type="GO" id="GO:0009253">
    <property type="term" value="P:peptidoglycan catabolic process"/>
    <property type="evidence" value="ECO:0007669"/>
    <property type="project" value="InterPro"/>
</dbReference>
<sequence length="373" mass="41631">MKTNRVLHFVSFLIVLTFAGLLNAQSNDKFIVVLDAGHGGRDSGTPGTKRYKTAEKDIALDVTLAVGKLIKQHLPNVKVLYTRTKDVYPTLNNRAILANEKKADLFISIHCNAQPGGKGNAYGSETFVLGIHKNAANLEVAKRENSVIYLEDNYEETYKGFDPSSPESLVSLMMAQEDYLDNSIELANYIETEFKVTGKRKSRGVKQAGLYVLAYTYMPSVLVELGFLTHKKEEDFLNSKKGKVVMSKALFKALKKYIDYMGANATKTINDKTNAHTPEVPEIAFKDVTFKVQIAASSRKLMPKPYNFKQLDNISRIQENNLYKYYYGSTSNYNEAMNLVQTAKSKGYASSFVVAFKGDKKVPLAEVLNSTSN</sequence>